<gene>
    <name evidence="2" type="ORF">BJF96_g4216</name>
</gene>
<comment type="caution">
    <text evidence="2">The sequence shown here is derived from an EMBL/GenBank/DDBJ whole genome shotgun (WGS) entry which is preliminary data.</text>
</comment>
<organism evidence="2 3">
    <name type="scientific">Verticillium dahliae</name>
    <name type="common">Verticillium wilt</name>
    <dbReference type="NCBI Taxonomy" id="27337"/>
    <lineage>
        <taxon>Eukaryota</taxon>
        <taxon>Fungi</taxon>
        <taxon>Dikarya</taxon>
        <taxon>Ascomycota</taxon>
        <taxon>Pezizomycotina</taxon>
        <taxon>Sordariomycetes</taxon>
        <taxon>Hypocreomycetidae</taxon>
        <taxon>Glomerellales</taxon>
        <taxon>Plectosphaerellaceae</taxon>
        <taxon>Verticillium</taxon>
    </lineage>
</organism>
<proteinExistence type="predicted"/>
<feature type="region of interest" description="Disordered" evidence="1">
    <location>
        <begin position="1"/>
        <end position="36"/>
    </location>
</feature>
<accession>A0AA45AM53</accession>
<dbReference type="EMBL" id="MPSH01000012">
    <property type="protein sequence ID" value="PNH32559.1"/>
    <property type="molecule type" value="Genomic_DNA"/>
</dbReference>
<protein>
    <submittedName>
        <fullName evidence="2">Uncharacterized protein</fullName>
    </submittedName>
</protein>
<sequence length="63" mass="6929">MGDPDQNLINFTPSPPDRDSLAQSLPSPPADSASSRLRVFASSRLRVFASSRLTRRKEPKTCV</sequence>
<feature type="compositionally biased region" description="Low complexity" evidence="1">
    <location>
        <begin position="21"/>
        <end position="36"/>
    </location>
</feature>
<evidence type="ECO:0000313" key="3">
    <source>
        <dbReference type="Proteomes" id="UP000236305"/>
    </source>
</evidence>
<evidence type="ECO:0000256" key="1">
    <source>
        <dbReference type="SAM" id="MobiDB-lite"/>
    </source>
</evidence>
<name>A0AA45AM53_VERDA</name>
<reference evidence="2 3" key="1">
    <citation type="submission" date="2017-12" db="EMBL/GenBank/DDBJ databases">
        <title>Comparative genomics yields insights into virulence evolution of Verticillium dahliae.</title>
        <authorList>
            <person name="Fan R."/>
            <person name="Armitage A.D."/>
            <person name="Cascant-Lopez E."/>
            <person name="Sobczyk M."/>
            <person name="Cockerton H.M."/>
            <person name="Harrison R.J."/>
        </authorList>
    </citation>
    <scope>NUCLEOTIDE SEQUENCE [LARGE SCALE GENOMIC DNA]</scope>
    <source>
        <strain evidence="2 3">12008</strain>
    </source>
</reference>
<dbReference type="AlphaFoldDB" id="A0AA45AM53"/>
<evidence type="ECO:0000313" key="2">
    <source>
        <dbReference type="EMBL" id="PNH32559.1"/>
    </source>
</evidence>
<dbReference type="Proteomes" id="UP000236305">
    <property type="component" value="Unassembled WGS sequence"/>
</dbReference>